<feature type="domain" description="Xylanolytic transcriptional activator regulatory" evidence="6">
    <location>
        <begin position="173"/>
        <end position="246"/>
    </location>
</feature>
<gene>
    <name evidence="7" type="ORF">DSM5745_10324</name>
</gene>
<dbReference type="Pfam" id="PF04082">
    <property type="entry name" value="Fungal_trans"/>
    <property type="match status" value="1"/>
</dbReference>
<evidence type="ECO:0000256" key="2">
    <source>
        <dbReference type="ARBA" id="ARBA00022723"/>
    </source>
</evidence>
<protein>
    <recommendedName>
        <fullName evidence="6">Xylanolytic transcriptional activator regulatory domain-containing protein</fullName>
    </recommendedName>
</protein>
<evidence type="ECO:0000259" key="6">
    <source>
        <dbReference type="SMART" id="SM00906"/>
    </source>
</evidence>
<keyword evidence="8" id="KW-1185">Reference proteome</keyword>
<dbReference type="GeneID" id="38120694"/>
<evidence type="ECO:0000256" key="3">
    <source>
        <dbReference type="ARBA" id="ARBA00023125"/>
    </source>
</evidence>
<dbReference type="CDD" id="cd12148">
    <property type="entry name" value="fungal_TF_MHR"/>
    <property type="match status" value="1"/>
</dbReference>
<dbReference type="InterPro" id="IPR007219">
    <property type="entry name" value="XnlR_reg_dom"/>
</dbReference>
<feature type="region of interest" description="Disordered" evidence="5">
    <location>
        <begin position="110"/>
        <end position="129"/>
    </location>
</feature>
<evidence type="ECO:0000256" key="5">
    <source>
        <dbReference type="SAM" id="MobiDB-lite"/>
    </source>
</evidence>
<dbReference type="OrthoDB" id="3266505at2759"/>
<keyword evidence="4" id="KW-0539">Nucleus</keyword>
<evidence type="ECO:0000313" key="8">
    <source>
        <dbReference type="Proteomes" id="UP000256690"/>
    </source>
</evidence>
<evidence type="ECO:0000256" key="1">
    <source>
        <dbReference type="ARBA" id="ARBA00004123"/>
    </source>
</evidence>
<comment type="subcellular location">
    <subcellularLocation>
        <location evidence="1">Nucleus</location>
    </subcellularLocation>
</comment>
<organism evidence="7 8">
    <name type="scientific">Aspergillus mulundensis</name>
    <dbReference type="NCBI Taxonomy" id="1810919"/>
    <lineage>
        <taxon>Eukaryota</taxon>
        <taxon>Fungi</taxon>
        <taxon>Dikarya</taxon>
        <taxon>Ascomycota</taxon>
        <taxon>Pezizomycotina</taxon>
        <taxon>Eurotiomycetes</taxon>
        <taxon>Eurotiomycetidae</taxon>
        <taxon>Eurotiales</taxon>
        <taxon>Aspergillaceae</taxon>
        <taxon>Aspergillus</taxon>
        <taxon>Aspergillus subgen. Nidulantes</taxon>
    </lineage>
</organism>
<dbReference type="EMBL" id="PVWQ01000015">
    <property type="protein sequence ID" value="RDW63213.1"/>
    <property type="molecule type" value="Genomic_DNA"/>
</dbReference>
<dbReference type="Proteomes" id="UP000256690">
    <property type="component" value="Unassembled WGS sequence"/>
</dbReference>
<reference evidence="7 8" key="1">
    <citation type="journal article" date="2018" name="IMA Fungus">
        <title>IMA Genome-F 9: Draft genome sequence of Annulohypoxylon stygium, Aspergillus mulundensis, Berkeleyomyces basicola (syn. Thielaviopsis basicola), Ceratocystis smalleyi, two Cercospora beticola strains, Coleophoma cylindrospora, Fusarium fracticaudum, Phialophora cf. hyalina, and Morchella septimelata.</title>
        <authorList>
            <person name="Wingfield B.D."/>
            <person name="Bills G.F."/>
            <person name="Dong Y."/>
            <person name="Huang W."/>
            <person name="Nel W.J."/>
            <person name="Swalarsk-Parry B.S."/>
            <person name="Vaghefi N."/>
            <person name="Wilken P.M."/>
            <person name="An Z."/>
            <person name="de Beer Z.W."/>
            <person name="De Vos L."/>
            <person name="Chen L."/>
            <person name="Duong T.A."/>
            <person name="Gao Y."/>
            <person name="Hammerbacher A."/>
            <person name="Kikkert J.R."/>
            <person name="Li Y."/>
            <person name="Li H."/>
            <person name="Li K."/>
            <person name="Li Q."/>
            <person name="Liu X."/>
            <person name="Ma X."/>
            <person name="Naidoo K."/>
            <person name="Pethybridge S.J."/>
            <person name="Sun J."/>
            <person name="Steenkamp E.T."/>
            <person name="van der Nest M.A."/>
            <person name="van Wyk S."/>
            <person name="Wingfield M.J."/>
            <person name="Xiong C."/>
            <person name="Yue Q."/>
            <person name="Zhang X."/>
        </authorList>
    </citation>
    <scope>NUCLEOTIDE SEQUENCE [LARGE SCALE GENOMIC DNA]</scope>
    <source>
        <strain evidence="7 8">DSM 5745</strain>
    </source>
</reference>
<dbReference type="AlphaFoldDB" id="A0A3D8QN12"/>
<comment type="caution">
    <text evidence="7">The sequence shown here is derived from an EMBL/GenBank/DDBJ whole genome shotgun (WGS) entry which is preliminary data.</text>
</comment>
<evidence type="ECO:0000313" key="7">
    <source>
        <dbReference type="EMBL" id="RDW63213.1"/>
    </source>
</evidence>
<dbReference type="GO" id="GO:0008270">
    <property type="term" value="F:zinc ion binding"/>
    <property type="evidence" value="ECO:0007669"/>
    <property type="project" value="InterPro"/>
</dbReference>
<dbReference type="SMART" id="SM00906">
    <property type="entry name" value="Fungal_trans"/>
    <property type="match status" value="1"/>
</dbReference>
<dbReference type="GO" id="GO:0005634">
    <property type="term" value="C:nucleus"/>
    <property type="evidence" value="ECO:0007669"/>
    <property type="project" value="UniProtKB-SubCell"/>
</dbReference>
<proteinExistence type="predicted"/>
<dbReference type="RefSeq" id="XP_026599402.1">
    <property type="nucleotide sequence ID" value="XM_026752340.1"/>
</dbReference>
<dbReference type="InterPro" id="IPR050987">
    <property type="entry name" value="AtrR-like"/>
</dbReference>
<accession>A0A3D8QN12</accession>
<evidence type="ECO:0000256" key="4">
    <source>
        <dbReference type="ARBA" id="ARBA00023242"/>
    </source>
</evidence>
<dbReference type="GO" id="GO:0003700">
    <property type="term" value="F:DNA-binding transcription factor activity"/>
    <property type="evidence" value="ECO:0007669"/>
    <property type="project" value="InterPro"/>
</dbReference>
<sequence>MSTKSSILSTLRLLRSGDSASKTGKDIEYKYFTLSLDTAQERCTIRLPPYPYVLYLVKQFTIYFGYDWHWVRLRKFNQQVETTYKSPSLPGVKDRTWLCKLLVVLAMGESASPNSTPSKNAAPEATSSPPGTEFFKQALKLLSIRYESASIEDVEVLNMIALYSNQLNRQKTAYMYAGKSARLCNMLQLHRADASTGYSPSEKEHRKRVWWSTFCLDRMTSMQRGFLPTLTATQTDLEYPSQGDISPDNAGDFTDPDYLTARIQLTIIQARVVSHLSLSEPADVLNVIGPMLETLSTWKKALPHHMASQIEDGLPRPNRSLPCIRSLANLYLRYNHCAIVLLRPMLLKQVALLYTTDEPTTPPEASTQLSDFCLDAARSSVGILINVHSNGLLARLGLMESVHLFTSLAIIRLSIWTRNYQSSVPKEGSDDIQLYDSGKELLQYMIHCGSLAAKVHRRMLQEVEDLPLRHDVPVHSQGEGVNQQDWDLDEWIARFIQSENAPIAFDI</sequence>
<dbReference type="PANTHER" id="PTHR46910">
    <property type="entry name" value="TRANSCRIPTION FACTOR PDR1"/>
    <property type="match status" value="1"/>
</dbReference>
<name>A0A3D8QN12_9EURO</name>
<feature type="compositionally biased region" description="Polar residues" evidence="5">
    <location>
        <begin position="111"/>
        <end position="129"/>
    </location>
</feature>
<dbReference type="STRING" id="1810919.A0A3D8QN12"/>
<dbReference type="GO" id="GO:0003677">
    <property type="term" value="F:DNA binding"/>
    <property type="evidence" value="ECO:0007669"/>
    <property type="project" value="UniProtKB-KW"/>
</dbReference>
<keyword evidence="3" id="KW-0238">DNA-binding</keyword>
<dbReference type="GO" id="GO:0006351">
    <property type="term" value="P:DNA-templated transcription"/>
    <property type="evidence" value="ECO:0007669"/>
    <property type="project" value="InterPro"/>
</dbReference>
<dbReference type="PANTHER" id="PTHR46910:SF3">
    <property type="entry name" value="HALOTOLERANCE PROTEIN 9-RELATED"/>
    <property type="match status" value="1"/>
</dbReference>
<keyword evidence="2" id="KW-0479">Metal-binding</keyword>